<protein>
    <submittedName>
        <fullName evidence="10">Mapk, putative</fullName>
    </submittedName>
</protein>
<gene>
    <name evidence="10" type="ORF">Pmar_PMAR016083</name>
</gene>
<accession>C5LYZ7</accession>
<dbReference type="CDD" id="cd00298">
    <property type="entry name" value="ACD_sHsps_p23-like"/>
    <property type="match status" value="1"/>
</dbReference>
<proteinExistence type="inferred from homology"/>
<dbReference type="InterPro" id="IPR011009">
    <property type="entry name" value="Kinase-like_dom_sf"/>
</dbReference>
<keyword evidence="6" id="KW-0067">ATP-binding</keyword>
<dbReference type="InterPro" id="IPR036787">
    <property type="entry name" value="T_IF-3_N_sf"/>
</dbReference>
<keyword evidence="11" id="KW-1185">Reference proteome</keyword>
<dbReference type="Pfam" id="PF00069">
    <property type="entry name" value="Pkinase"/>
    <property type="match status" value="1"/>
</dbReference>
<evidence type="ECO:0000313" key="10">
    <source>
        <dbReference type="EMBL" id="EEQ98006.1"/>
    </source>
</evidence>
<feature type="compositionally biased region" description="Basic and acidic residues" evidence="8">
    <location>
        <begin position="236"/>
        <end position="258"/>
    </location>
</feature>
<evidence type="ECO:0000256" key="3">
    <source>
        <dbReference type="ARBA" id="ARBA00022679"/>
    </source>
</evidence>
<dbReference type="AlphaFoldDB" id="C5LYZ7"/>
<keyword evidence="7" id="KW-0175">Coiled coil</keyword>
<dbReference type="InParanoid" id="C5LYZ7"/>
<evidence type="ECO:0000313" key="11">
    <source>
        <dbReference type="Proteomes" id="UP000007800"/>
    </source>
</evidence>
<feature type="compositionally biased region" description="Polar residues" evidence="8">
    <location>
        <begin position="1160"/>
        <end position="1169"/>
    </location>
</feature>
<dbReference type="InterPro" id="IPR000719">
    <property type="entry name" value="Prot_kinase_dom"/>
</dbReference>
<feature type="region of interest" description="Disordered" evidence="8">
    <location>
        <begin position="1147"/>
        <end position="1169"/>
    </location>
</feature>
<evidence type="ECO:0000256" key="6">
    <source>
        <dbReference type="ARBA" id="ARBA00022840"/>
    </source>
</evidence>
<dbReference type="Proteomes" id="UP000007800">
    <property type="component" value="Unassembled WGS sequence"/>
</dbReference>
<dbReference type="InterPro" id="IPR041442">
    <property type="entry name" value="PIH1D1/2/3_CS-like"/>
</dbReference>
<dbReference type="GO" id="GO:0004674">
    <property type="term" value="F:protein serine/threonine kinase activity"/>
    <property type="evidence" value="ECO:0007669"/>
    <property type="project" value="UniProtKB-KW"/>
</dbReference>
<feature type="region of interest" description="Disordered" evidence="8">
    <location>
        <begin position="234"/>
        <end position="274"/>
    </location>
</feature>
<dbReference type="Gene3D" id="3.10.20.80">
    <property type="entry name" value="Translation initiation factor 3 (IF-3), N-terminal domain"/>
    <property type="match status" value="1"/>
</dbReference>
<keyword evidence="5" id="KW-0418">Kinase</keyword>
<dbReference type="Pfam" id="PF18201">
    <property type="entry name" value="PIH1_CS"/>
    <property type="match status" value="1"/>
</dbReference>
<dbReference type="InterPro" id="IPR019814">
    <property type="entry name" value="Translation_initiation_fac_3_N"/>
</dbReference>
<name>C5LYZ7_PERM5</name>
<dbReference type="GO" id="GO:0005524">
    <property type="term" value="F:ATP binding"/>
    <property type="evidence" value="ECO:0007669"/>
    <property type="project" value="UniProtKB-KW"/>
</dbReference>
<evidence type="ECO:0000256" key="4">
    <source>
        <dbReference type="ARBA" id="ARBA00022741"/>
    </source>
</evidence>
<keyword evidence="4" id="KW-0547">Nucleotide-binding</keyword>
<evidence type="ECO:0000256" key="1">
    <source>
        <dbReference type="ARBA" id="ARBA00008511"/>
    </source>
</evidence>
<dbReference type="PROSITE" id="PS50011">
    <property type="entry name" value="PROTEIN_KINASE_DOM"/>
    <property type="match status" value="1"/>
</dbReference>
<keyword evidence="2" id="KW-0723">Serine/threonine-protein kinase</keyword>
<dbReference type="SUPFAM" id="SSF51197">
    <property type="entry name" value="Clavaminate synthase-like"/>
    <property type="match status" value="1"/>
</dbReference>
<evidence type="ECO:0000256" key="2">
    <source>
        <dbReference type="ARBA" id="ARBA00022527"/>
    </source>
</evidence>
<dbReference type="GO" id="GO:0003743">
    <property type="term" value="F:translation initiation factor activity"/>
    <property type="evidence" value="ECO:0007669"/>
    <property type="project" value="InterPro"/>
</dbReference>
<dbReference type="InterPro" id="IPR008271">
    <property type="entry name" value="Ser/Thr_kinase_AS"/>
</dbReference>
<dbReference type="Gene3D" id="3.30.200.20">
    <property type="entry name" value="Phosphorylase Kinase, domain 1"/>
    <property type="match status" value="1"/>
</dbReference>
<feature type="coiled-coil region" evidence="7">
    <location>
        <begin position="61"/>
        <end position="112"/>
    </location>
</feature>
<evidence type="ECO:0000256" key="7">
    <source>
        <dbReference type="SAM" id="Coils"/>
    </source>
</evidence>
<evidence type="ECO:0000256" key="5">
    <source>
        <dbReference type="ARBA" id="ARBA00022777"/>
    </source>
</evidence>
<keyword evidence="3" id="KW-0808">Transferase</keyword>
<dbReference type="Pfam" id="PF05198">
    <property type="entry name" value="IF3_N"/>
    <property type="match status" value="1"/>
</dbReference>
<dbReference type="SUPFAM" id="SSF56112">
    <property type="entry name" value="Protein kinase-like (PK-like)"/>
    <property type="match status" value="1"/>
</dbReference>
<dbReference type="Gene3D" id="2.60.120.650">
    <property type="entry name" value="Cupin"/>
    <property type="match status" value="1"/>
</dbReference>
<organism evidence="11">
    <name type="scientific">Perkinsus marinus (strain ATCC 50983 / TXsc)</name>
    <dbReference type="NCBI Taxonomy" id="423536"/>
    <lineage>
        <taxon>Eukaryota</taxon>
        <taxon>Sar</taxon>
        <taxon>Alveolata</taxon>
        <taxon>Perkinsozoa</taxon>
        <taxon>Perkinsea</taxon>
        <taxon>Perkinsida</taxon>
        <taxon>Perkinsidae</taxon>
        <taxon>Perkinsus</taxon>
    </lineage>
</organism>
<dbReference type="SMART" id="SM00220">
    <property type="entry name" value="S_TKc"/>
    <property type="match status" value="1"/>
</dbReference>
<reference evidence="10 11" key="1">
    <citation type="submission" date="2008-07" db="EMBL/GenBank/DDBJ databases">
        <authorList>
            <person name="El-Sayed N."/>
            <person name="Caler E."/>
            <person name="Inman J."/>
            <person name="Amedeo P."/>
            <person name="Hass B."/>
            <person name="Wortman J."/>
        </authorList>
    </citation>
    <scope>NUCLEOTIDE SEQUENCE [LARGE SCALE GENOMIC DNA]</scope>
    <source>
        <strain evidence="11">ATCC 50983 / TXsc</strain>
    </source>
</reference>
<dbReference type="InterPro" id="IPR050117">
    <property type="entry name" value="MAPK"/>
</dbReference>
<feature type="domain" description="Protein kinase" evidence="9">
    <location>
        <begin position="726"/>
        <end position="1087"/>
    </location>
</feature>
<dbReference type="PANTHER" id="PTHR24055">
    <property type="entry name" value="MITOGEN-ACTIVATED PROTEIN KINASE"/>
    <property type="match status" value="1"/>
</dbReference>
<dbReference type="OrthoDB" id="25887at2759"/>
<dbReference type="FunFam" id="1.10.510.10:FF:000624">
    <property type="entry name" value="Mitogen-activated protein kinase"/>
    <property type="match status" value="1"/>
</dbReference>
<sequence length="1169" mass="131491">MLNGRLINTFIQPSSRRLCFSRRLFVTAESGFKGLLANDDILFPKVHVIGRDGSAIGVMDLEEAKAQAKAASLDLVLVNANKQPPVCRIARKSDLEAQIVDKLKQKEVLKEKQQTDLYSFDPSLKIKYMRYNCRIALPDFQRYILHHRELLLKKHRTEAVIMKGKAEEEEMRQMVVRVIAELKDIAKPVNLPLPAQAFEQPSVNVLIWPCTPEQAATFKIPKIAFAASDEMWNQQRAKEEAQRDPRNRRARQDPKMKDVSTAQVTLDDGPSDEVCEDGGQRPLTGWYPLGHAIFDQSWTGEVSSLEKLSSHEFWIEVQPGGTPVKVSMPELLSSPLTFEYLREQYGSEVIRTEVRNEDRLTDYCDREGVSCTAEVVPPGWWMMMRSTSGMSTVAEAIDEMRSGGDVYIISQVSGSRQWIVWEMRRERDKIPMWSGHYHSPVEVVGSDDSPVHGERVDIGKWPEFVKARWSNTTLQPGECLFIPKHHALHYVRGFGEENIAYSLLFDTHGAEASLLPMEAGPAIPLSEFDVLWPFPGDPLEDGYGEVTMGMPDWKVALALPAVTMAVEATSKNWFTPLELATITREYLRRSDFRPLAESRISLIKCSVINLHARIIEYIVLDSFTVKMSGTAFSPDEVRGMMQLFETAEDGGDRRTVGPSNAAPNQKVSIKGAAQVRREQQAKEEEAKAKQDAIWDGDDFKKHSGIAIPETVSNGDTKEDPRPAPEYEVLYRQEVSANDMFLNLQDTDPSSDRCTDITVKIYLPNTQLKDISLDVLKERIMLQAPKYRLSLPLPYAVDEEKGNAKTKSGVQYSLSTEGKSVPKTRSVAVKRILNAFQSNIVITSPSTMDKDIYLVTEYVDTDLASTIKAGSLSPLHKAYVVWQLLRAIKYVHSANVVHRDIKPQNILINANCELRICDFGLARHVLPLSFDPALHPLPRGMSVEHVMLMSEEGDYLHMTDYVSSRWYRAPEQLLKATNYSKGVDIWACGCVVAEVLTGRPLFPGTSVLEQLWMILEFTGLPSMTILSNINTVYGEQLLQGIPQQHSTVHVPSIVPQGNVESLDLIETMLQFNPDFRITAEEALEHPYVAAFHSPDEEFADSPGEAMCLDDNLLMTVHDYRDAIYGGLLAHKRVVQRLQLAAAERREKAQAAIDREEPNRPPTTMSRVGLS</sequence>
<comment type="similarity">
    <text evidence="1">Belongs to the PIH1 family.</text>
</comment>
<feature type="compositionally biased region" description="Basic and acidic residues" evidence="8">
    <location>
        <begin position="1147"/>
        <end position="1157"/>
    </location>
</feature>
<dbReference type="GeneID" id="9037916"/>
<evidence type="ECO:0000259" key="9">
    <source>
        <dbReference type="PROSITE" id="PS50011"/>
    </source>
</evidence>
<dbReference type="Gene3D" id="1.10.510.10">
    <property type="entry name" value="Transferase(Phosphotransferase) domain 1"/>
    <property type="match status" value="1"/>
</dbReference>
<dbReference type="EMBL" id="GG686838">
    <property type="protein sequence ID" value="EEQ98006.1"/>
    <property type="molecule type" value="Genomic_DNA"/>
</dbReference>
<evidence type="ECO:0000256" key="8">
    <source>
        <dbReference type="SAM" id="MobiDB-lite"/>
    </source>
</evidence>
<dbReference type="SUPFAM" id="SSF54364">
    <property type="entry name" value="Translation initiation factor IF3, N-terminal domain"/>
    <property type="match status" value="1"/>
</dbReference>
<dbReference type="PROSITE" id="PS00108">
    <property type="entry name" value="PROTEIN_KINASE_ST"/>
    <property type="match status" value="1"/>
</dbReference>
<dbReference type="RefSeq" id="XP_002765289.1">
    <property type="nucleotide sequence ID" value="XM_002765243.1"/>
</dbReference>